<reference evidence="2 4" key="1">
    <citation type="journal article" date="2018" name="Front. Microbiol.">
        <title>Genome Sequencing of Streptomyces atratus SCSIOZH16 and Activation Production of Nocardamine via Metabolic Engineering.</title>
        <authorList>
            <person name="Li Y."/>
            <person name="Zhang C."/>
            <person name="Liu C."/>
            <person name="Ju J."/>
            <person name="Ma J."/>
        </authorList>
    </citation>
    <scope>NUCLEOTIDE SEQUENCE [LARGE SCALE GENOMIC DNA]</scope>
    <source>
        <strain evidence="2 4">SCSIO_ZH16</strain>
    </source>
</reference>
<organism evidence="2 4">
    <name type="scientific">Streptomyces atratus</name>
    <dbReference type="NCBI Taxonomy" id="1893"/>
    <lineage>
        <taxon>Bacteria</taxon>
        <taxon>Bacillati</taxon>
        <taxon>Actinomycetota</taxon>
        <taxon>Actinomycetes</taxon>
        <taxon>Kitasatosporales</taxon>
        <taxon>Streptomycetaceae</taxon>
        <taxon>Streptomyces</taxon>
    </lineage>
</organism>
<dbReference type="Proteomes" id="UP000252698">
    <property type="component" value="Chromosome"/>
</dbReference>
<evidence type="ECO:0000313" key="2">
    <source>
        <dbReference type="EMBL" id="AXE75691.1"/>
    </source>
</evidence>
<name>A0A2Z5J5X0_STRAR</name>
<dbReference type="AlphaFoldDB" id="A0A2Z5J5X0"/>
<evidence type="ECO:0000313" key="3">
    <source>
        <dbReference type="EMBL" id="AXE82476.1"/>
    </source>
</evidence>
<dbReference type="KEGG" id="sata:C5746_42965"/>
<sequence length="107" mass="11172">MVTCTKRGAVPRGAQQQAQPKAATDAATSGATPVATSVLLVRGRLVSHATRTEQPYGQAQQLVADGRLEPTLTARGYEAWKIAAPGPWQEQIDALLAAMPPEAHAGS</sequence>
<protein>
    <submittedName>
        <fullName evidence="2">Uncharacterized protein</fullName>
    </submittedName>
</protein>
<gene>
    <name evidence="2" type="ORF">C5746_00270</name>
    <name evidence="3" type="ORF">C5746_42965</name>
</gene>
<evidence type="ECO:0000256" key="1">
    <source>
        <dbReference type="SAM" id="MobiDB-lite"/>
    </source>
</evidence>
<feature type="region of interest" description="Disordered" evidence="1">
    <location>
        <begin position="1"/>
        <end position="33"/>
    </location>
</feature>
<dbReference type="EMBL" id="CP027306">
    <property type="protein sequence ID" value="AXE82476.1"/>
    <property type="molecule type" value="Genomic_DNA"/>
</dbReference>
<proteinExistence type="predicted"/>
<dbReference type="EMBL" id="CP027306">
    <property type="protein sequence ID" value="AXE75691.1"/>
    <property type="molecule type" value="Genomic_DNA"/>
</dbReference>
<accession>A0A2Z5J5X0</accession>
<dbReference type="KEGG" id="sata:C5746_00270"/>
<evidence type="ECO:0000313" key="4">
    <source>
        <dbReference type="Proteomes" id="UP000252698"/>
    </source>
</evidence>